<dbReference type="EMBL" id="CP002360">
    <property type="protein sequence ID" value="AEE97253.1"/>
    <property type="molecule type" value="Genomic_DNA"/>
</dbReference>
<name>F4A2I7_MAHA5</name>
<dbReference type="Proteomes" id="UP000008457">
    <property type="component" value="Chromosome"/>
</dbReference>
<dbReference type="SUPFAM" id="SSF53448">
    <property type="entry name" value="Nucleotide-diphospho-sugar transferases"/>
    <property type="match status" value="1"/>
</dbReference>
<accession>F4A2I7</accession>
<reference evidence="3" key="1">
    <citation type="submission" date="2010-11" db="EMBL/GenBank/DDBJ databases">
        <title>The complete genome of Mahella australiensis DSM 15567.</title>
        <authorList>
            <consortium name="US DOE Joint Genome Institute (JGI-PGF)"/>
            <person name="Lucas S."/>
            <person name="Copeland A."/>
            <person name="Lapidus A."/>
            <person name="Bruce D."/>
            <person name="Goodwin L."/>
            <person name="Pitluck S."/>
            <person name="Kyrpides N."/>
            <person name="Mavromatis K."/>
            <person name="Pagani I."/>
            <person name="Ivanova N."/>
            <person name="Teshima H."/>
            <person name="Brettin T."/>
            <person name="Detter J.C."/>
            <person name="Han C."/>
            <person name="Tapia R."/>
            <person name="Land M."/>
            <person name="Hauser L."/>
            <person name="Markowitz V."/>
            <person name="Cheng J.-F."/>
            <person name="Hugenholtz P."/>
            <person name="Woyke T."/>
            <person name="Wu D."/>
            <person name="Spring S."/>
            <person name="Pukall R."/>
            <person name="Steenblock K."/>
            <person name="Schneider S."/>
            <person name="Klenk H.-P."/>
            <person name="Eisen J.A."/>
        </authorList>
    </citation>
    <scope>NUCLEOTIDE SEQUENCE [LARGE SCALE GENOMIC DNA]</scope>
    <source>
        <strain evidence="3">DSM 15567 / CIP 107919 / 50-1 BON</strain>
    </source>
</reference>
<organism evidence="2 3">
    <name type="scientific">Mahella australiensis (strain DSM 15567 / CIP 107919 / 50-1 BON)</name>
    <dbReference type="NCBI Taxonomy" id="697281"/>
    <lineage>
        <taxon>Bacteria</taxon>
        <taxon>Bacillati</taxon>
        <taxon>Bacillota</taxon>
        <taxon>Clostridia</taxon>
        <taxon>Thermoanaerobacterales</taxon>
        <taxon>Thermoanaerobacterales Family IV. Incertae Sedis</taxon>
        <taxon>Mahella</taxon>
    </lineage>
</organism>
<gene>
    <name evidence="2" type="ordered locus">Mahau_2081</name>
</gene>
<feature type="domain" description="MobA-like NTP transferase" evidence="1">
    <location>
        <begin position="4"/>
        <end position="131"/>
    </location>
</feature>
<dbReference type="GO" id="GO:0016779">
    <property type="term" value="F:nucleotidyltransferase activity"/>
    <property type="evidence" value="ECO:0007669"/>
    <property type="project" value="UniProtKB-ARBA"/>
</dbReference>
<proteinExistence type="predicted"/>
<dbReference type="Gene3D" id="3.90.550.10">
    <property type="entry name" value="Spore Coat Polysaccharide Biosynthesis Protein SpsA, Chain A"/>
    <property type="match status" value="1"/>
</dbReference>
<dbReference type="STRING" id="697281.Mahau_2081"/>
<evidence type="ECO:0000313" key="3">
    <source>
        <dbReference type="Proteomes" id="UP000008457"/>
    </source>
</evidence>
<evidence type="ECO:0000259" key="1">
    <source>
        <dbReference type="Pfam" id="PF12804"/>
    </source>
</evidence>
<sequence length="253" mass="28103">MLNAIILAGDNEDDHSALEGNKALMLIDDKPMIEYIIDALRAAPHVGKISVVGPAEELEPVIGDKVDYIIPQGSSMLENASRGIEVFASDEHVLILTSDIPMITPEAIEDFIKRSEDVKADFCYPIVNKEINEKRFPGVKRTYVKLKDGTFTGGNIIYISPAVFKRCKDFAEKLIEFRKEPIKTARLLGIGLLIKLVLGIGTIQQIEQRFGQILNITAKAIISDYPEIGNDVDKPNDIEMVMKYFAQGKSQPI</sequence>
<dbReference type="AlphaFoldDB" id="F4A2I7"/>
<dbReference type="InterPro" id="IPR025877">
    <property type="entry name" value="MobA-like_NTP_Trfase"/>
</dbReference>
<dbReference type="Pfam" id="PF12804">
    <property type="entry name" value="NTP_transf_3"/>
    <property type="match status" value="1"/>
</dbReference>
<reference evidence="2 3" key="2">
    <citation type="journal article" date="2011" name="Stand. Genomic Sci.">
        <title>Complete genome sequence of Mahella australiensis type strain (50-1 BON).</title>
        <authorList>
            <person name="Sikorski J."/>
            <person name="Teshima H."/>
            <person name="Nolan M."/>
            <person name="Lucas S."/>
            <person name="Hammon N."/>
            <person name="Deshpande S."/>
            <person name="Cheng J.F."/>
            <person name="Pitluck S."/>
            <person name="Liolios K."/>
            <person name="Pagani I."/>
            <person name="Ivanova N."/>
            <person name="Huntemann M."/>
            <person name="Mavromatis K."/>
            <person name="Ovchinikova G."/>
            <person name="Pati A."/>
            <person name="Tapia R."/>
            <person name="Han C."/>
            <person name="Goodwin L."/>
            <person name="Chen A."/>
            <person name="Palaniappan K."/>
            <person name="Land M."/>
            <person name="Hauser L."/>
            <person name="Ngatchou-Djao O.D."/>
            <person name="Rohde M."/>
            <person name="Pukall R."/>
            <person name="Spring S."/>
            <person name="Abt B."/>
            <person name="Goker M."/>
            <person name="Detter J.C."/>
            <person name="Woyke T."/>
            <person name="Bristow J."/>
            <person name="Markowitz V."/>
            <person name="Hugenholtz P."/>
            <person name="Eisen J.A."/>
            <person name="Kyrpides N.C."/>
            <person name="Klenk H.P."/>
            <person name="Lapidus A."/>
        </authorList>
    </citation>
    <scope>NUCLEOTIDE SEQUENCE [LARGE SCALE GENOMIC DNA]</scope>
    <source>
        <strain evidence="3">DSM 15567 / CIP 107919 / 50-1 BON</strain>
    </source>
</reference>
<dbReference type="eggNOG" id="COG0746">
    <property type="taxonomic scope" value="Bacteria"/>
</dbReference>
<dbReference type="InterPro" id="IPR029044">
    <property type="entry name" value="Nucleotide-diphossugar_trans"/>
</dbReference>
<dbReference type="HOGENOM" id="CLU_071013_1_0_9"/>
<keyword evidence="3" id="KW-1185">Reference proteome</keyword>
<dbReference type="RefSeq" id="WP_013781681.1">
    <property type="nucleotide sequence ID" value="NC_015520.1"/>
</dbReference>
<dbReference type="KEGG" id="mas:Mahau_2081"/>
<evidence type="ECO:0000313" key="2">
    <source>
        <dbReference type="EMBL" id="AEE97253.1"/>
    </source>
</evidence>
<protein>
    <submittedName>
        <fullName evidence="2">Molybdopterin-guanine dinucleotide biosynthesis protein A-like protein</fullName>
    </submittedName>
</protein>